<dbReference type="Pfam" id="PF20434">
    <property type="entry name" value="BD-FAE"/>
    <property type="match status" value="1"/>
</dbReference>
<name>A0A5C6ECL5_9BACT</name>
<dbReference type="PANTHER" id="PTHR48081">
    <property type="entry name" value="AB HYDROLASE SUPERFAMILY PROTEIN C4A8.06C"/>
    <property type="match status" value="1"/>
</dbReference>
<evidence type="ECO:0000313" key="4">
    <source>
        <dbReference type="EMBL" id="TWU46752.1"/>
    </source>
</evidence>
<accession>A0A5C6ECL5</accession>
<dbReference type="InterPro" id="IPR050300">
    <property type="entry name" value="GDXG_lipolytic_enzyme"/>
</dbReference>
<feature type="signal peptide" evidence="2">
    <location>
        <begin position="1"/>
        <end position="24"/>
    </location>
</feature>
<dbReference type="SUPFAM" id="SSF53474">
    <property type="entry name" value="alpha/beta-Hydrolases"/>
    <property type="match status" value="1"/>
</dbReference>
<feature type="domain" description="BD-FAE-like" evidence="3">
    <location>
        <begin position="58"/>
        <end position="159"/>
    </location>
</feature>
<dbReference type="InterPro" id="IPR049492">
    <property type="entry name" value="BD-FAE-like_dom"/>
</dbReference>
<dbReference type="GO" id="GO:0004806">
    <property type="term" value="F:triacylglycerol lipase activity"/>
    <property type="evidence" value="ECO:0007669"/>
    <property type="project" value="UniProtKB-EC"/>
</dbReference>
<gene>
    <name evidence="4" type="primary">lip2_3</name>
    <name evidence="4" type="ORF">Poly59_57250</name>
</gene>
<proteinExistence type="predicted"/>
<keyword evidence="5" id="KW-1185">Reference proteome</keyword>
<evidence type="ECO:0000256" key="1">
    <source>
        <dbReference type="ARBA" id="ARBA00022801"/>
    </source>
</evidence>
<evidence type="ECO:0000313" key="5">
    <source>
        <dbReference type="Proteomes" id="UP000317977"/>
    </source>
</evidence>
<keyword evidence="1 4" id="KW-0378">Hydrolase</keyword>
<sequence precursor="true">MRSFPTHGLMGVLCLLMMTATSHAQDNKPVRQTYTVEEDVLYRDEDGISDLANKRCRLDVYYPADKKGFPTVVWFHGGGLTGGNKSIPKELKNQGVAVVAANYRLHPDVKSPTYVEDAAAAVAWTIKNIERFGGSKSKVFVSGHSAGGYLTSMIGLDRHYLAAHDLEANDLAGLIPFSGHTITHFTVRKERGIKSTQAIVDEMAPIFHVRADAPPILLITGDREKEMLGRYEENAYFWRMLKAVGDEDVELFELDGYDHGGMAAPAFPLLIRFINQHSD</sequence>
<organism evidence="4 5">
    <name type="scientific">Rubripirellula reticaptiva</name>
    <dbReference type="NCBI Taxonomy" id="2528013"/>
    <lineage>
        <taxon>Bacteria</taxon>
        <taxon>Pseudomonadati</taxon>
        <taxon>Planctomycetota</taxon>
        <taxon>Planctomycetia</taxon>
        <taxon>Pirellulales</taxon>
        <taxon>Pirellulaceae</taxon>
        <taxon>Rubripirellula</taxon>
    </lineage>
</organism>
<reference evidence="4 5" key="1">
    <citation type="submission" date="2019-02" db="EMBL/GenBank/DDBJ databases">
        <title>Deep-cultivation of Planctomycetes and their phenomic and genomic characterization uncovers novel biology.</title>
        <authorList>
            <person name="Wiegand S."/>
            <person name="Jogler M."/>
            <person name="Boedeker C."/>
            <person name="Pinto D."/>
            <person name="Vollmers J."/>
            <person name="Rivas-Marin E."/>
            <person name="Kohn T."/>
            <person name="Peeters S.H."/>
            <person name="Heuer A."/>
            <person name="Rast P."/>
            <person name="Oberbeckmann S."/>
            <person name="Bunk B."/>
            <person name="Jeske O."/>
            <person name="Meyerdierks A."/>
            <person name="Storesund J.E."/>
            <person name="Kallscheuer N."/>
            <person name="Luecker S."/>
            <person name="Lage O.M."/>
            <person name="Pohl T."/>
            <person name="Merkel B.J."/>
            <person name="Hornburger P."/>
            <person name="Mueller R.-W."/>
            <person name="Bruemmer F."/>
            <person name="Labrenz M."/>
            <person name="Spormann A.M."/>
            <person name="Op Den Camp H."/>
            <person name="Overmann J."/>
            <person name="Amann R."/>
            <person name="Jetten M.S.M."/>
            <person name="Mascher T."/>
            <person name="Medema M.H."/>
            <person name="Devos D.P."/>
            <person name="Kaster A.-K."/>
            <person name="Ovreas L."/>
            <person name="Rohde M."/>
            <person name="Galperin M.Y."/>
            <person name="Jogler C."/>
        </authorList>
    </citation>
    <scope>NUCLEOTIDE SEQUENCE [LARGE SCALE GENOMIC DNA]</scope>
    <source>
        <strain evidence="4 5">Poly59</strain>
    </source>
</reference>
<dbReference type="Proteomes" id="UP000317977">
    <property type="component" value="Unassembled WGS sequence"/>
</dbReference>
<evidence type="ECO:0000259" key="3">
    <source>
        <dbReference type="Pfam" id="PF20434"/>
    </source>
</evidence>
<dbReference type="InterPro" id="IPR019826">
    <property type="entry name" value="Carboxylesterase_B_AS"/>
</dbReference>
<dbReference type="EC" id="3.1.1.3" evidence="4"/>
<keyword evidence="2" id="KW-0732">Signal</keyword>
<evidence type="ECO:0000256" key="2">
    <source>
        <dbReference type="SAM" id="SignalP"/>
    </source>
</evidence>
<dbReference type="PROSITE" id="PS00122">
    <property type="entry name" value="CARBOXYLESTERASE_B_1"/>
    <property type="match status" value="1"/>
</dbReference>
<dbReference type="Gene3D" id="3.40.50.1820">
    <property type="entry name" value="alpha/beta hydrolase"/>
    <property type="match status" value="1"/>
</dbReference>
<dbReference type="OrthoDB" id="9806180at2"/>
<dbReference type="AlphaFoldDB" id="A0A5C6ECL5"/>
<dbReference type="EMBL" id="SJPX01000006">
    <property type="protein sequence ID" value="TWU46752.1"/>
    <property type="molecule type" value="Genomic_DNA"/>
</dbReference>
<protein>
    <submittedName>
        <fullName evidence="4">Lipase 2</fullName>
        <ecNumber evidence="4">3.1.1.3</ecNumber>
    </submittedName>
</protein>
<dbReference type="InterPro" id="IPR029058">
    <property type="entry name" value="AB_hydrolase_fold"/>
</dbReference>
<dbReference type="PANTHER" id="PTHR48081:SF9">
    <property type="entry name" value="CARBOXYLESTERASE"/>
    <property type="match status" value="1"/>
</dbReference>
<dbReference type="RefSeq" id="WP_146537224.1">
    <property type="nucleotide sequence ID" value="NZ_SJPX01000006.1"/>
</dbReference>
<feature type="chain" id="PRO_5022733367" evidence="2">
    <location>
        <begin position="25"/>
        <end position="279"/>
    </location>
</feature>
<comment type="caution">
    <text evidence="4">The sequence shown here is derived from an EMBL/GenBank/DDBJ whole genome shotgun (WGS) entry which is preliminary data.</text>
</comment>